<dbReference type="AlphaFoldDB" id="A0A1X0NGF7"/>
<dbReference type="RefSeq" id="XP_028877737.1">
    <property type="nucleotide sequence ID" value="XM_029030935.1"/>
</dbReference>
<accession>A0A1X0NGF7</accession>
<evidence type="ECO:0000256" key="1">
    <source>
        <dbReference type="SAM" id="MobiDB-lite"/>
    </source>
</evidence>
<evidence type="ECO:0000256" key="2">
    <source>
        <dbReference type="SAM" id="Phobius"/>
    </source>
</evidence>
<dbReference type="GeneID" id="39990715"/>
<sequence length="100" mass="11411">MRTYYHYKRSIPFCCFTVQLPILSLSFPLLLFLHPFSMCVSFSLFLILLLFNTPYIRPVNSSDKEDNNKKSDTTNNKDDRPMLTNPTAAGVGGCLCLKLL</sequence>
<dbReference type="Proteomes" id="UP000192257">
    <property type="component" value="Unassembled WGS sequence"/>
</dbReference>
<evidence type="ECO:0000313" key="3">
    <source>
        <dbReference type="EMBL" id="ORC83671.1"/>
    </source>
</evidence>
<proteinExistence type="predicted"/>
<keyword evidence="2" id="KW-0812">Transmembrane</keyword>
<name>A0A1X0NGF7_9TRYP</name>
<protein>
    <submittedName>
        <fullName evidence="3">Uncharacterized protein</fullName>
    </submittedName>
</protein>
<gene>
    <name evidence="3" type="ORF">TM35_000601020</name>
</gene>
<feature type="compositionally biased region" description="Basic and acidic residues" evidence="1">
    <location>
        <begin position="62"/>
        <end position="81"/>
    </location>
</feature>
<reference evidence="3 4" key="1">
    <citation type="submission" date="2017-03" db="EMBL/GenBank/DDBJ databases">
        <title>An alternative strategy for trypanosome survival in the mammalian bloodstream revealed through genome and transcriptome analysis of the ubiquitous bovine parasite Trypanosoma (Megatrypanum) theileri.</title>
        <authorList>
            <person name="Kelly S."/>
            <person name="Ivens A."/>
            <person name="Mott A."/>
            <person name="O'Neill E."/>
            <person name="Emms D."/>
            <person name="Macleod O."/>
            <person name="Voorheis P."/>
            <person name="Matthews J."/>
            <person name="Matthews K."/>
            <person name="Carrington M."/>
        </authorList>
    </citation>
    <scope>NUCLEOTIDE SEQUENCE [LARGE SCALE GENOMIC DNA]</scope>
    <source>
        <strain evidence="3">Edinburgh</strain>
    </source>
</reference>
<comment type="caution">
    <text evidence="3">The sequence shown here is derived from an EMBL/GenBank/DDBJ whole genome shotgun (WGS) entry which is preliminary data.</text>
</comment>
<keyword evidence="2" id="KW-0472">Membrane</keyword>
<dbReference type="EMBL" id="NBCO01000060">
    <property type="protein sequence ID" value="ORC83671.1"/>
    <property type="molecule type" value="Genomic_DNA"/>
</dbReference>
<feature type="transmembrane region" description="Helical" evidence="2">
    <location>
        <begin position="29"/>
        <end position="51"/>
    </location>
</feature>
<keyword evidence="2" id="KW-1133">Transmembrane helix</keyword>
<dbReference type="VEuPathDB" id="TriTrypDB:TM35_000601020"/>
<keyword evidence="4" id="KW-1185">Reference proteome</keyword>
<evidence type="ECO:0000313" key="4">
    <source>
        <dbReference type="Proteomes" id="UP000192257"/>
    </source>
</evidence>
<organism evidence="3 4">
    <name type="scientific">Trypanosoma theileri</name>
    <dbReference type="NCBI Taxonomy" id="67003"/>
    <lineage>
        <taxon>Eukaryota</taxon>
        <taxon>Discoba</taxon>
        <taxon>Euglenozoa</taxon>
        <taxon>Kinetoplastea</taxon>
        <taxon>Metakinetoplastina</taxon>
        <taxon>Trypanosomatida</taxon>
        <taxon>Trypanosomatidae</taxon>
        <taxon>Trypanosoma</taxon>
    </lineage>
</organism>
<feature type="region of interest" description="Disordered" evidence="1">
    <location>
        <begin position="58"/>
        <end position="91"/>
    </location>
</feature>